<gene>
    <name evidence="3" type="ORF">INF20_00990</name>
</gene>
<dbReference type="EMBL" id="JADCKA010000001">
    <property type="protein sequence ID" value="MBE5034866.1"/>
    <property type="molecule type" value="Genomic_DNA"/>
</dbReference>
<feature type="transmembrane region" description="Helical" evidence="2">
    <location>
        <begin position="445"/>
        <end position="466"/>
    </location>
</feature>
<feature type="transmembrane region" description="Helical" evidence="2">
    <location>
        <begin position="84"/>
        <end position="103"/>
    </location>
</feature>
<evidence type="ECO:0000256" key="2">
    <source>
        <dbReference type="SAM" id="Phobius"/>
    </source>
</evidence>
<feature type="transmembrane region" description="Helical" evidence="2">
    <location>
        <begin position="215"/>
        <end position="237"/>
    </location>
</feature>
<feature type="transmembrane region" description="Helical" evidence="2">
    <location>
        <begin position="50"/>
        <end position="77"/>
    </location>
</feature>
<evidence type="ECO:0000313" key="3">
    <source>
        <dbReference type="EMBL" id="MBE5034866.1"/>
    </source>
</evidence>
<feature type="transmembrane region" description="Helical" evidence="2">
    <location>
        <begin position="280"/>
        <end position="303"/>
    </location>
</feature>
<keyword evidence="4" id="KW-1185">Reference proteome</keyword>
<reference evidence="3 4" key="1">
    <citation type="submission" date="2020-10" db="EMBL/GenBank/DDBJ databases">
        <title>ChiBAC.</title>
        <authorList>
            <person name="Zenner C."/>
            <person name="Hitch T.C.A."/>
            <person name="Clavel T."/>
        </authorList>
    </citation>
    <scope>NUCLEOTIDE SEQUENCE [LARGE SCALE GENOMIC DNA]</scope>
    <source>
        <strain evidence="3 4">DSM 108706</strain>
    </source>
</reference>
<feature type="transmembrane region" description="Helical" evidence="2">
    <location>
        <begin position="249"/>
        <end position="268"/>
    </location>
</feature>
<feature type="transmembrane region" description="Helical" evidence="2">
    <location>
        <begin position="123"/>
        <end position="153"/>
    </location>
</feature>
<proteinExistence type="predicted"/>
<comment type="caution">
    <text evidence="3">The sequence shown here is derived from an EMBL/GenBank/DDBJ whole genome shotgun (WGS) entry which is preliminary data.</text>
</comment>
<dbReference type="Proteomes" id="UP001516588">
    <property type="component" value="Unassembled WGS sequence"/>
</dbReference>
<feature type="compositionally biased region" description="Polar residues" evidence="1">
    <location>
        <begin position="355"/>
        <end position="373"/>
    </location>
</feature>
<keyword evidence="2" id="KW-1133">Transmembrane helix</keyword>
<name>A0ABR9QVG3_9FIRM</name>
<evidence type="ECO:0000256" key="1">
    <source>
        <dbReference type="SAM" id="MobiDB-lite"/>
    </source>
</evidence>
<dbReference type="RefSeq" id="WP_226384529.1">
    <property type="nucleotide sequence ID" value="NZ_JADCKA010000001.1"/>
</dbReference>
<feature type="transmembrane region" description="Helical" evidence="2">
    <location>
        <begin position="182"/>
        <end position="203"/>
    </location>
</feature>
<accession>A0ABR9QVG3</accession>
<protein>
    <submittedName>
        <fullName evidence="3">Uncharacterized protein</fullName>
    </submittedName>
</protein>
<organism evidence="3 4">
    <name type="scientific">Gallibacter intestinalis</name>
    <dbReference type="NCBI Taxonomy" id="2779356"/>
    <lineage>
        <taxon>Bacteria</taxon>
        <taxon>Bacillati</taxon>
        <taxon>Bacillota</taxon>
        <taxon>Clostridia</taxon>
        <taxon>Eubacteriales</taxon>
        <taxon>Eubacteriaceae</taxon>
        <taxon>Gallibacter</taxon>
    </lineage>
</organism>
<feature type="region of interest" description="Disordered" evidence="1">
    <location>
        <begin position="395"/>
        <end position="416"/>
    </location>
</feature>
<feature type="compositionally biased region" description="Gly residues" evidence="1">
    <location>
        <begin position="403"/>
        <end position="414"/>
    </location>
</feature>
<feature type="region of interest" description="Disordered" evidence="1">
    <location>
        <begin position="342"/>
        <end position="380"/>
    </location>
</feature>
<keyword evidence="2" id="KW-0812">Transmembrane</keyword>
<feature type="transmembrane region" description="Helical" evidence="2">
    <location>
        <begin position="7"/>
        <end position="30"/>
    </location>
</feature>
<sequence>MREKLKYTPLAIACIVTDICLFIGVLFTYLPFGRLKSGNYYSALGATQGGYQFVIYLMMIAAAVMIALTVLRILYFIMRERKPAVIISAAAGFVGVVLILAFFSKLTSMLMNISSLLYGSSVYSGVMSSTVFMVIALIIIAVVVVFDVIILLCMRGNIKAEGLCKLMPSLKKNEIGVSARPVMMNIVGALIFSLGIVVIYIRLSSGNVMGLISGIVTWAIFLIAAMAGIIAIAIMMFMFDRKYGRNKLMFINTIVNTVLGVLILLSVLMNLLGESGASGAFSLIILIVAIADAVLQIGLILCVMDVIKVKGMEEYVAQTAAAGVAAQPQFAAAQVEVQPVAETTQAQPQPVAEMQSETTPEIQPQPEVQSQPETAADNEPTEQVVGAAINTETENVVPVSGAGNEGGQDDGGGNDATIEATEATAASTAPAAEKEKFFKTKKGKITLGAIIAAAVIIVALIVWAVFFNKTEIDAFEDIQIEYTGDNGQGYAYVSAGDIDYDMNEPGVGYFVNSLYYDVENNGQLSNGDKVKITVQYSKATADGLDIKLKEESKEFEVSGLIEKYASAADIDPELYDKAYQEAIESAEDRTYGDNQSKFYKAYYVTEQRSDGTYGNNDLVFIFQETYETYDIESKGNVKKTRYIGMYTNFDSGYDEDGYYMYSMTLTTPGTYDYVEKEDGILPALQDEFKSYFDDYKINIEEVNISM</sequence>
<keyword evidence="2" id="KW-0472">Membrane</keyword>
<evidence type="ECO:0000313" key="4">
    <source>
        <dbReference type="Proteomes" id="UP001516588"/>
    </source>
</evidence>